<gene>
    <name evidence="6" type="ORF">BMON_0426</name>
</gene>
<dbReference type="Pfam" id="PF05025">
    <property type="entry name" value="RbsD_FucU"/>
    <property type="match status" value="1"/>
</dbReference>
<evidence type="ECO:0000256" key="1">
    <source>
        <dbReference type="ARBA" id="ARBA00000223"/>
    </source>
</evidence>
<evidence type="ECO:0000256" key="3">
    <source>
        <dbReference type="ARBA" id="ARBA00022490"/>
    </source>
</evidence>
<evidence type="ECO:0000256" key="5">
    <source>
        <dbReference type="ARBA" id="ARBA00023277"/>
    </source>
</evidence>
<name>A0A087C7H8_9BIFI</name>
<keyword evidence="3" id="KW-0963">Cytoplasm</keyword>
<evidence type="ECO:0000256" key="4">
    <source>
        <dbReference type="ARBA" id="ARBA00023235"/>
    </source>
</evidence>
<organism evidence="6 7">
    <name type="scientific">Bifidobacterium mongoliense DSM 21395</name>
    <dbReference type="NCBI Taxonomy" id="1437603"/>
    <lineage>
        <taxon>Bacteria</taxon>
        <taxon>Bacillati</taxon>
        <taxon>Actinomycetota</taxon>
        <taxon>Actinomycetes</taxon>
        <taxon>Bifidobacteriales</taxon>
        <taxon>Bifidobacteriaceae</taxon>
        <taxon>Bifidobacterium</taxon>
    </lineage>
</organism>
<accession>A0A087C7H8</accession>
<dbReference type="GO" id="GO:0016872">
    <property type="term" value="F:intramolecular lyase activity"/>
    <property type="evidence" value="ECO:0007669"/>
    <property type="project" value="InterPro"/>
</dbReference>
<keyword evidence="4 6" id="KW-0413">Isomerase</keyword>
<reference evidence="6 7" key="1">
    <citation type="submission" date="2014-03" db="EMBL/GenBank/DDBJ databases">
        <title>Genomics of Bifidobacteria.</title>
        <authorList>
            <person name="Ventura M."/>
            <person name="Milani C."/>
            <person name="Lugli G.A."/>
        </authorList>
    </citation>
    <scope>NUCLEOTIDE SEQUENCE [LARGE SCALE GENOMIC DNA]</scope>
    <source>
        <strain evidence="6 7">DSM 21395</strain>
    </source>
</reference>
<dbReference type="SUPFAM" id="SSF102546">
    <property type="entry name" value="RbsD-like"/>
    <property type="match status" value="1"/>
</dbReference>
<dbReference type="GO" id="GO:0019303">
    <property type="term" value="P:D-ribose catabolic process"/>
    <property type="evidence" value="ECO:0007669"/>
    <property type="project" value="TreeGrafter"/>
</dbReference>
<dbReference type="EC" id="5.4.99.62" evidence="2"/>
<dbReference type="eggNOG" id="COG1869">
    <property type="taxonomic scope" value="Bacteria"/>
</dbReference>
<dbReference type="GeneID" id="93094368"/>
<dbReference type="OrthoDB" id="9805009at2"/>
<keyword evidence="5" id="KW-0119">Carbohydrate metabolism</keyword>
<evidence type="ECO:0000313" key="7">
    <source>
        <dbReference type="Proteomes" id="UP000029082"/>
    </source>
</evidence>
<evidence type="ECO:0000256" key="2">
    <source>
        <dbReference type="ARBA" id="ARBA00012862"/>
    </source>
</evidence>
<dbReference type="GO" id="GO:0048029">
    <property type="term" value="F:monosaccharide binding"/>
    <property type="evidence" value="ECO:0007669"/>
    <property type="project" value="InterPro"/>
</dbReference>
<dbReference type="EMBL" id="JGZE01000002">
    <property type="protein sequence ID" value="KFI79228.1"/>
    <property type="molecule type" value="Genomic_DNA"/>
</dbReference>
<dbReference type="PANTHER" id="PTHR37831:SF1">
    <property type="entry name" value="D-RIBOSE PYRANASE"/>
    <property type="match status" value="1"/>
</dbReference>
<dbReference type="STRING" id="1437603.GCA_000771525_01296"/>
<dbReference type="InterPro" id="IPR023750">
    <property type="entry name" value="RbsD-like_sf"/>
</dbReference>
<proteinExistence type="predicted"/>
<dbReference type="GO" id="GO:0005829">
    <property type="term" value="C:cytosol"/>
    <property type="evidence" value="ECO:0007669"/>
    <property type="project" value="TreeGrafter"/>
</dbReference>
<dbReference type="GO" id="GO:0062193">
    <property type="term" value="F:D-ribose pyranase activity"/>
    <property type="evidence" value="ECO:0007669"/>
    <property type="project" value="UniProtKB-EC"/>
</dbReference>
<dbReference type="AlphaFoldDB" id="A0A087C7H8"/>
<dbReference type="NCBIfam" id="NF008761">
    <property type="entry name" value="PRK11797.1"/>
    <property type="match status" value="1"/>
</dbReference>
<comment type="caution">
    <text evidence="6">The sequence shown here is derived from an EMBL/GenBank/DDBJ whole genome shotgun (WGS) entry which is preliminary data.</text>
</comment>
<dbReference type="Gene3D" id="3.40.1650.10">
    <property type="entry name" value="RbsD-like domain"/>
    <property type="match status" value="1"/>
</dbReference>
<protein>
    <recommendedName>
        <fullName evidence="2">D-ribose pyranase</fullName>
        <ecNumber evidence="2">5.4.99.62</ecNumber>
    </recommendedName>
</protein>
<sequence length="131" mass="14198">MLTHGILNAHLAAALAGLRHKDRFVISDCGLPVPPGVEVIDLALTFGVPRFEQVLDALNPELVLEAGVMAKEARGGIAETWVRDRFDVPLDFVDHDGDGGFKDLVHGTKFVVRTGETTSYANVIFRCGVPF</sequence>
<dbReference type="Proteomes" id="UP000029082">
    <property type="component" value="Unassembled WGS sequence"/>
</dbReference>
<dbReference type="InterPro" id="IPR007721">
    <property type="entry name" value="RbsD_FucU"/>
</dbReference>
<dbReference type="RefSeq" id="WP_033512410.1">
    <property type="nucleotide sequence ID" value="NZ_JDUO01000004.1"/>
</dbReference>
<evidence type="ECO:0000313" key="6">
    <source>
        <dbReference type="EMBL" id="KFI79228.1"/>
    </source>
</evidence>
<dbReference type="InterPro" id="IPR023064">
    <property type="entry name" value="D-ribose_pyranase"/>
</dbReference>
<comment type="catalytic activity">
    <reaction evidence="1">
        <text>beta-D-ribopyranose = beta-D-ribofuranose</text>
        <dbReference type="Rhea" id="RHEA:25432"/>
        <dbReference type="ChEBI" id="CHEBI:27476"/>
        <dbReference type="ChEBI" id="CHEBI:47002"/>
        <dbReference type="EC" id="5.4.99.62"/>
    </reaction>
</comment>
<dbReference type="PANTHER" id="PTHR37831">
    <property type="entry name" value="D-RIBOSE PYRANASE"/>
    <property type="match status" value="1"/>
</dbReference>
<keyword evidence="7" id="KW-1185">Reference proteome</keyword>